<feature type="coiled-coil region" evidence="1">
    <location>
        <begin position="37"/>
        <end position="64"/>
    </location>
</feature>
<dbReference type="EMBL" id="UFQT01000917">
    <property type="protein sequence ID" value="SSX27979.1"/>
    <property type="molecule type" value="Genomic_DNA"/>
</dbReference>
<dbReference type="AlphaFoldDB" id="A0A336MGC5"/>
<gene>
    <name evidence="3" type="primary">CSON015003</name>
</gene>
<evidence type="ECO:0000256" key="2">
    <source>
        <dbReference type="SAM" id="MobiDB-lite"/>
    </source>
</evidence>
<evidence type="ECO:0000256" key="1">
    <source>
        <dbReference type="SAM" id="Coils"/>
    </source>
</evidence>
<feature type="compositionally biased region" description="Polar residues" evidence="2">
    <location>
        <begin position="224"/>
        <end position="239"/>
    </location>
</feature>
<organism evidence="3">
    <name type="scientific">Culicoides sonorensis</name>
    <name type="common">Biting midge</name>
    <dbReference type="NCBI Taxonomy" id="179676"/>
    <lineage>
        <taxon>Eukaryota</taxon>
        <taxon>Metazoa</taxon>
        <taxon>Ecdysozoa</taxon>
        <taxon>Arthropoda</taxon>
        <taxon>Hexapoda</taxon>
        <taxon>Insecta</taxon>
        <taxon>Pterygota</taxon>
        <taxon>Neoptera</taxon>
        <taxon>Endopterygota</taxon>
        <taxon>Diptera</taxon>
        <taxon>Nematocera</taxon>
        <taxon>Chironomoidea</taxon>
        <taxon>Ceratopogonidae</taxon>
        <taxon>Ceratopogoninae</taxon>
        <taxon>Culicoides</taxon>
        <taxon>Monoculicoides</taxon>
    </lineage>
</organism>
<feature type="region of interest" description="Disordered" evidence="2">
    <location>
        <begin position="223"/>
        <end position="249"/>
    </location>
</feature>
<feature type="coiled-coil region" evidence="1">
    <location>
        <begin position="88"/>
        <end position="122"/>
    </location>
</feature>
<proteinExistence type="predicted"/>
<keyword evidence="1" id="KW-0175">Coiled coil</keyword>
<name>A0A336MGC5_CULSO</name>
<dbReference type="VEuPathDB" id="VectorBase:CSON015003"/>
<sequence length="265" mass="30973">MNPSNIPESSTKTFDSVSLDQDLREVLDEFNSLYKQCGETRMEISQIESQNKALQTELDLLKSHQFVSEEANSKISEIQKMLTRSTELLEQNQSSKEMKVKLKKMKNKIMDLEMQLAELKDSHIKELFQVEIEKEQITSNLRKEVDDERNRLKQEGVNKELTDQINELEARLKSQAEESDNRLKFYQDKINEYLEEKDSLEGQISLIKEENARLRERIKKLEMTRSNPIPASNDSNLNGNGPRPPKVRKINKQRKVFNPLAYDQL</sequence>
<reference evidence="3" key="1">
    <citation type="submission" date="2018-07" db="EMBL/GenBank/DDBJ databases">
        <authorList>
            <person name="Quirk P.G."/>
            <person name="Krulwich T.A."/>
        </authorList>
    </citation>
    <scope>NUCLEOTIDE SEQUENCE</scope>
</reference>
<evidence type="ECO:0000313" key="3">
    <source>
        <dbReference type="EMBL" id="SSX27979.1"/>
    </source>
</evidence>
<accession>A0A336MGC5</accession>
<protein>
    <submittedName>
        <fullName evidence="3">CSON015003 protein</fullName>
    </submittedName>
</protein>